<evidence type="ECO:0000313" key="1">
    <source>
        <dbReference type="EMBL" id="ORE02200.1"/>
    </source>
</evidence>
<dbReference type="EMBL" id="KV922065">
    <property type="protein sequence ID" value="ORE02200.1"/>
    <property type="molecule type" value="Genomic_DNA"/>
</dbReference>
<organism evidence="1">
    <name type="scientific">Rhizopus microsporus var. microsporus</name>
    <dbReference type="NCBI Taxonomy" id="86635"/>
    <lineage>
        <taxon>Eukaryota</taxon>
        <taxon>Fungi</taxon>
        <taxon>Fungi incertae sedis</taxon>
        <taxon>Mucoromycota</taxon>
        <taxon>Mucoromycotina</taxon>
        <taxon>Mucoromycetes</taxon>
        <taxon>Mucorales</taxon>
        <taxon>Mucorineae</taxon>
        <taxon>Rhizopodaceae</taxon>
        <taxon>Rhizopus</taxon>
    </lineage>
</organism>
<sequence length="75" mass="8623">MAVKKISSMGNSLLEDHTLFLAYIEDTTSVRFVLPSTVSNWVKNHMRCAGVDTKKYKAHPFKSASNAKWQCYRQR</sequence>
<gene>
    <name evidence="1" type="ORF">BCV72DRAFT_215720</name>
</gene>
<dbReference type="VEuPathDB" id="FungiDB:BCV72DRAFT_215720"/>
<reference evidence="1" key="1">
    <citation type="journal article" date="2016" name="Proc. Natl. Acad. Sci. U.S.A.">
        <title>Lipid metabolic changes in an early divergent fungus govern the establishment of a mutualistic symbiosis with endobacteria.</title>
        <authorList>
            <person name="Lastovetsky O.A."/>
            <person name="Gaspar M.L."/>
            <person name="Mondo S.J."/>
            <person name="LaButti K.M."/>
            <person name="Sandor L."/>
            <person name="Grigoriev I.V."/>
            <person name="Henry S.A."/>
            <person name="Pawlowska T.E."/>
        </authorList>
    </citation>
    <scope>NUCLEOTIDE SEQUENCE [LARGE SCALE GENOMIC DNA]</scope>
    <source>
        <strain evidence="1">ATCC 52814</strain>
    </source>
</reference>
<dbReference type="AlphaFoldDB" id="A0A1X0QR18"/>
<dbReference type="Proteomes" id="UP000242414">
    <property type="component" value="Unassembled WGS sequence"/>
</dbReference>
<accession>A0A1X0QR18</accession>
<name>A0A1X0QR18_RHIZD</name>
<protein>
    <submittedName>
        <fullName evidence="1">Uncharacterized protein</fullName>
    </submittedName>
</protein>
<proteinExistence type="predicted"/>